<dbReference type="SMART" id="SM00240">
    <property type="entry name" value="FHA"/>
    <property type="match status" value="1"/>
</dbReference>
<protein>
    <submittedName>
        <fullName evidence="2">FHA domain-containing protein</fullName>
    </submittedName>
</protein>
<dbReference type="InterPro" id="IPR000253">
    <property type="entry name" value="FHA_dom"/>
</dbReference>
<dbReference type="Gene3D" id="2.60.200.20">
    <property type="match status" value="1"/>
</dbReference>
<dbReference type="InterPro" id="IPR008984">
    <property type="entry name" value="SMAD_FHA_dom_sf"/>
</dbReference>
<dbReference type="CDD" id="cd00060">
    <property type="entry name" value="FHA"/>
    <property type="match status" value="1"/>
</dbReference>
<evidence type="ECO:0000313" key="3">
    <source>
        <dbReference type="Proteomes" id="UP001215231"/>
    </source>
</evidence>
<reference evidence="2 3" key="1">
    <citation type="journal article" date="2022" name="Mar. Drugs">
        <title>Bioassay-Guided Fractionation Leads to the Detection of Cholic Acid Generated by the Rare Thalassomonas sp.</title>
        <authorList>
            <person name="Pheiffer F."/>
            <person name="Schneider Y.K."/>
            <person name="Hansen E.H."/>
            <person name="Andersen J.H."/>
            <person name="Isaksson J."/>
            <person name="Busche T."/>
            <person name="R C."/>
            <person name="Kalinowski J."/>
            <person name="Zyl L.V."/>
            <person name="Trindade M."/>
        </authorList>
    </citation>
    <scope>NUCLEOTIDE SEQUENCE [LARGE SCALE GENOMIC DNA]</scope>
    <source>
        <strain evidence="2 3">A5K-61T</strain>
    </source>
</reference>
<evidence type="ECO:0000259" key="1">
    <source>
        <dbReference type="PROSITE" id="PS50006"/>
    </source>
</evidence>
<feature type="domain" description="FHA" evidence="1">
    <location>
        <begin position="19"/>
        <end position="68"/>
    </location>
</feature>
<sequence length="392" mass="44619">MAFILNHNTQSLCYLYGHHSFGRLAYSVNTLVSNAAVSKIHAIIEWENDAWFIRDLSSNGTWLNNRRLPENTKAQLKLNDDIYFAGLKDIRFTVKDLSAPCDLLIPLNLENDPGLLKANSGQLPAFSLSHYHLLPSEQSPEIVLYLNRFSGLWSVEYLNQDNNEVKTNEENALTDKDKLSRGQSIHNSQRPHVVNEHDTISFANQEWRLHLSHLETSTELLSNSEEKINQLSFTFNLTLDEEETQVKMHHQGKTTDFQVRSHHYLTLNLARYRVADAKKGLEPALQGWVYPEQLAKDIGLSISHLNIQIHRARKQFVDALTNISDAEDLIQRQSGKVRFGGSVFNIYKGQHLEAALSHDMAEQAVKKNLTDAGTPPLRDENNNNMVANFVEN</sequence>
<name>A0ABY7VJC1_9GAMM</name>
<dbReference type="Proteomes" id="UP001215231">
    <property type="component" value="Chromosome"/>
</dbReference>
<dbReference type="Pfam" id="PF00498">
    <property type="entry name" value="FHA"/>
    <property type="match status" value="1"/>
</dbReference>
<proteinExistence type="predicted"/>
<dbReference type="EMBL" id="CP059693">
    <property type="protein sequence ID" value="WDE13681.1"/>
    <property type="molecule type" value="Genomic_DNA"/>
</dbReference>
<dbReference type="PROSITE" id="PS50006">
    <property type="entry name" value="FHA_DOMAIN"/>
    <property type="match status" value="1"/>
</dbReference>
<accession>A0ABY7VJC1</accession>
<organism evidence="2 3">
    <name type="scientific">Thalassomonas haliotis</name>
    <dbReference type="NCBI Taxonomy" id="485448"/>
    <lineage>
        <taxon>Bacteria</taxon>
        <taxon>Pseudomonadati</taxon>
        <taxon>Pseudomonadota</taxon>
        <taxon>Gammaproteobacteria</taxon>
        <taxon>Alteromonadales</taxon>
        <taxon>Colwelliaceae</taxon>
        <taxon>Thalassomonas</taxon>
    </lineage>
</organism>
<dbReference type="SUPFAM" id="SSF49879">
    <property type="entry name" value="SMAD/FHA domain"/>
    <property type="match status" value="1"/>
</dbReference>
<gene>
    <name evidence="2" type="ORF">H3N35_09730</name>
</gene>
<dbReference type="RefSeq" id="WP_274054096.1">
    <property type="nucleotide sequence ID" value="NZ_CP059693.1"/>
</dbReference>
<keyword evidence="3" id="KW-1185">Reference proteome</keyword>
<evidence type="ECO:0000313" key="2">
    <source>
        <dbReference type="EMBL" id="WDE13681.1"/>
    </source>
</evidence>